<evidence type="ECO:0000313" key="3">
    <source>
        <dbReference type="Proteomes" id="UP000707356"/>
    </source>
</evidence>
<reference evidence="2" key="1">
    <citation type="submission" date="2021-05" db="EMBL/GenBank/DDBJ databases">
        <authorList>
            <person name="Pietrasiak N."/>
            <person name="Ward R."/>
            <person name="Stajich J.E."/>
            <person name="Kurbessoian T."/>
        </authorList>
    </citation>
    <scope>NUCLEOTIDE SEQUENCE</scope>
    <source>
        <strain evidence="2">GSE-TBD4-15B</strain>
    </source>
</reference>
<keyword evidence="1" id="KW-0472">Membrane</keyword>
<dbReference type="AlphaFoldDB" id="A0A951PCV9"/>
<sequence>MTLTRTGHLVKPADSLTRSRVEPEQATAERLQMEQARMADVKLLLESAFEREDVTVRLILNCLYDIGVVNLINQRVANRPLNRLAQCSAKFSKPVVKIFAMRWFKRNCPQLITSWLYTKVKFEPKQIAQVVEAAEQAGSVQEIQEYGLAVGLDQQSTQKPDPLAIGQASILELAACRQKVKLLQARVRLLAVLLAGVSITLGGGLAWSVWQGAAWRTEPNSTVSIERPQP</sequence>
<evidence type="ECO:0000313" key="2">
    <source>
        <dbReference type="EMBL" id="MBW4467422.1"/>
    </source>
</evidence>
<keyword evidence="1" id="KW-0812">Transmembrane</keyword>
<dbReference type="Proteomes" id="UP000707356">
    <property type="component" value="Unassembled WGS sequence"/>
</dbReference>
<gene>
    <name evidence="2" type="ORF">KME07_18505</name>
</gene>
<comment type="caution">
    <text evidence="2">The sequence shown here is derived from an EMBL/GenBank/DDBJ whole genome shotgun (WGS) entry which is preliminary data.</text>
</comment>
<evidence type="ECO:0000256" key="1">
    <source>
        <dbReference type="SAM" id="Phobius"/>
    </source>
</evidence>
<proteinExistence type="predicted"/>
<organism evidence="2 3">
    <name type="scientific">Pegethrix bostrychoides GSE-TBD4-15B</name>
    <dbReference type="NCBI Taxonomy" id="2839662"/>
    <lineage>
        <taxon>Bacteria</taxon>
        <taxon>Bacillati</taxon>
        <taxon>Cyanobacteriota</taxon>
        <taxon>Cyanophyceae</taxon>
        <taxon>Oculatellales</taxon>
        <taxon>Oculatellaceae</taxon>
        <taxon>Pegethrix</taxon>
    </lineage>
</organism>
<reference evidence="2" key="2">
    <citation type="journal article" date="2022" name="Microbiol. Resour. Announc.">
        <title>Metagenome Sequencing to Explore Phylogenomics of Terrestrial Cyanobacteria.</title>
        <authorList>
            <person name="Ward R.D."/>
            <person name="Stajich J.E."/>
            <person name="Johansen J.R."/>
            <person name="Huntemann M."/>
            <person name="Clum A."/>
            <person name="Foster B."/>
            <person name="Foster B."/>
            <person name="Roux S."/>
            <person name="Palaniappan K."/>
            <person name="Varghese N."/>
            <person name="Mukherjee S."/>
            <person name="Reddy T.B.K."/>
            <person name="Daum C."/>
            <person name="Copeland A."/>
            <person name="Chen I.A."/>
            <person name="Ivanova N.N."/>
            <person name="Kyrpides N.C."/>
            <person name="Shapiro N."/>
            <person name="Eloe-Fadrosh E.A."/>
            <person name="Pietrasiak N."/>
        </authorList>
    </citation>
    <scope>NUCLEOTIDE SEQUENCE</scope>
    <source>
        <strain evidence="2">GSE-TBD4-15B</strain>
    </source>
</reference>
<dbReference type="EMBL" id="JAHHHV010000076">
    <property type="protein sequence ID" value="MBW4467422.1"/>
    <property type="molecule type" value="Genomic_DNA"/>
</dbReference>
<feature type="transmembrane region" description="Helical" evidence="1">
    <location>
        <begin position="187"/>
        <end position="210"/>
    </location>
</feature>
<name>A0A951PCV9_9CYAN</name>
<accession>A0A951PCV9</accession>
<keyword evidence="1" id="KW-1133">Transmembrane helix</keyword>
<protein>
    <submittedName>
        <fullName evidence="2">Uncharacterized protein</fullName>
    </submittedName>
</protein>